<organism evidence="1 2">
    <name type="scientific">Cannabis sativa</name>
    <name type="common">Hemp</name>
    <name type="synonym">Marijuana</name>
    <dbReference type="NCBI Taxonomy" id="3483"/>
    <lineage>
        <taxon>Eukaryota</taxon>
        <taxon>Viridiplantae</taxon>
        <taxon>Streptophyta</taxon>
        <taxon>Embryophyta</taxon>
        <taxon>Tracheophyta</taxon>
        <taxon>Spermatophyta</taxon>
        <taxon>Magnoliopsida</taxon>
        <taxon>eudicotyledons</taxon>
        <taxon>Gunneridae</taxon>
        <taxon>Pentapetalae</taxon>
        <taxon>rosids</taxon>
        <taxon>fabids</taxon>
        <taxon>Rosales</taxon>
        <taxon>Cannabaceae</taxon>
        <taxon>Cannabis</taxon>
    </lineage>
</organism>
<dbReference type="Proteomes" id="UP000525078">
    <property type="component" value="Unassembled WGS sequence"/>
</dbReference>
<name>A0A7J6GJP8_CANSA</name>
<evidence type="ECO:0000313" key="2">
    <source>
        <dbReference type="Proteomes" id="UP000525078"/>
    </source>
</evidence>
<gene>
    <name evidence="1" type="ORF">F8388_009185</name>
</gene>
<comment type="caution">
    <text evidence="1">The sequence shown here is derived from an EMBL/GenBank/DDBJ whole genome shotgun (WGS) entry which is preliminary data.</text>
</comment>
<dbReference type="EMBL" id="JAATIP010000053">
    <property type="protein sequence ID" value="KAF4383154.1"/>
    <property type="molecule type" value="Genomic_DNA"/>
</dbReference>
<reference evidence="1 2" key="1">
    <citation type="journal article" date="2020" name="bioRxiv">
        <title>Sequence and annotation of 42 cannabis genomes reveals extensive copy number variation in cannabinoid synthesis and pathogen resistance genes.</title>
        <authorList>
            <person name="Mckernan K.J."/>
            <person name="Helbert Y."/>
            <person name="Kane L.T."/>
            <person name="Ebling H."/>
            <person name="Zhang L."/>
            <person name="Liu B."/>
            <person name="Eaton Z."/>
            <person name="Mclaughlin S."/>
            <person name="Kingan S."/>
            <person name="Baybayan P."/>
            <person name="Concepcion G."/>
            <person name="Jordan M."/>
            <person name="Riva A."/>
            <person name="Barbazuk W."/>
            <person name="Harkins T."/>
        </authorList>
    </citation>
    <scope>NUCLEOTIDE SEQUENCE [LARGE SCALE GENOMIC DNA]</scope>
    <source>
        <strain evidence="2">cv. Jamaican Lion 4</strain>
        <tissue evidence="1">Leaf</tissue>
    </source>
</reference>
<evidence type="ECO:0000313" key="1">
    <source>
        <dbReference type="EMBL" id="KAF4383154.1"/>
    </source>
</evidence>
<proteinExistence type="predicted"/>
<dbReference type="AlphaFoldDB" id="A0A7J6GJP8"/>
<sequence length="91" mass="10710">MGSKQVDGFRKLQIVDLSFNHFNHQIGDKPRSMYMDEDDRSYYQESLTVTNKGFEREMKGALHRNDIIKNLNIFQTKGVDDGQIFHHQDFS</sequence>
<protein>
    <submittedName>
        <fullName evidence="1">Uncharacterized protein</fullName>
    </submittedName>
</protein>
<accession>A0A7J6GJP8</accession>